<comment type="function">
    <text evidence="10">Pyrophosphatase that catalyzes the hydrolysis of nucleoside triphosphates to their monophosphate derivatives, with a high preference for the non-canonical purine nucleotides XTP (xanthosine triphosphate), dITP (deoxyinosine triphosphate) and ITP. Seems to function as a house-cleaning enzyme that removes non-canonical purine nucleotides from the nucleotide pool, thus preventing their incorporation into DNA/RNA and avoiding chromosomal lesions.</text>
</comment>
<keyword evidence="3 10" id="KW-0479">Metal-binding</keyword>
<dbReference type="InterPro" id="IPR029001">
    <property type="entry name" value="ITPase-like_fam"/>
</dbReference>
<evidence type="ECO:0000256" key="7">
    <source>
        <dbReference type="ARBA" id="ARBA00023080"/>
    </source>
</evidence>
<evidence type="ECO:0000256" key="1">
    <source>
        <dbReference type="ARBA" id="ARBA00008023"/>
    </source>
</evidence>
<feature type="binding site" evidence="10">
    <location>
        <position position="75"/>
    </location>
    <ligand>
        <name>Mg(2+)</name>
        <dbReference type="ChEBI" id="CHEBI:18420"/>
    </ligand>
</feature>
<dbReference type="GO" id="GO:0035870">
    <property type="term" value="F:dITP diphosphatase activity"/>
    <property type="evidence" value="ECO:0007669"/>
    <property type="project" value="UniProtKB-UniRule"/>
</dbReference>
<dbReference type="GO" id="GO:0009146">
    <property type="term" value="P:purine nucleoside triphosphate catabolic process"/>
    <property type="evidence" value="ECO:0007669"/>
    <property type="project" value="UniProtKB-UniRule"/>
</dbReference>
<dbReference type="eggNOG" id="COG0127">
    <property type="taxonomic scope" value="Bacteria"/>
</dbReference>
<feature type="binding site" evidence="10">
    <location>
        <begin position="13"/>
        <end position="18"/>
    </location>
    <ligand>
        <name>substrate</name>
    </ligand>
</feature>
<evidence type="ECO:0000256" key="5">
    <source>
        <dbReference type="ARBA" id="ARBA00022801"/>
    </source>
</evidence>
<proteinExistence type="inferred from homology"/>
<dbReference type="GO" id="GO:0009117">
    <property type="term" value="P:nucleotide metabolic process"/>
    <property type="evidence" value="ECO:0007669"/>
    <property type="project" value="UniProtKB-KW"/>
</dbReference>
<evidence type="ECO:0000256" key="2">
    <source>
        <dbReference type="ARBA" id="ARBA00011738"/>
    </source>
</evidence>
<protein>
    <recommendedName>
        <fullName evidence="10">dITP/XTP pyrophosphatase</fullName>
        <ecNumber evidence="10">3.6.1.66</ecNumber>
    </recommendedName>
    <alternativeName>
        <fullName evidence="10">Non-canonical purine NTP pyrophosphatase</fullName>
    </alternativeName>
    <alternativeName>
        <fullName evidence="10">Non-standard purine NTP pyrophosphatase</fullName>
    </alternativeName>
    <alternativeName>
        <fullName evidence="10">Nucleoside-triphosphate diphosphatase</fullName>
    </alternativeName>
    <alternativeName>
        <fullName evidence="10">Nucleoside-triphosphate pyrophosphatase</fullName>
        <shortName evidence="10">NTPase</shortName>
    </alternativeName>
</protein>
<dbReference type="HAMAP" id="MF_01405">
    <property type="entry name" value="Non_canon_purine_NTPase"/>
    <property type="match status" value="1"/>
</dbReference>
<evidence type="ECO:0000256" key="3">
    <source>
        <dbReference type="ARBA" id="ARBA00022723"/>
    </source>
</evidence>
<organism evidence="11 12">
    <name type="scientific">Sphaerochaeta globosa (strain ATCC BAA-1886 / DSM 22777 / Buddy)</name>
    <name type="common">Spirochaeta sp. (strain Buddy)</name>
    <dbReference type="NCBI Taxonomy" id="158189"/>
    <lineage>
        <taxon>Bacteria</taxon>
        <taxon>Pseudomonadati</taxon>
        <taxon>Spirochaetota</taxon>
        <taxon>Spirochaetia</taxon>
        <taxon>Spirochaetales</taxon>
        <taxon>Sphaerochaetaceae</taxon>
        <taxon>Sphaerochaeta</taxon>
    </lineage>
</organism>
<dbReference type="GO" id="GO:0000166">
    <property type="term" value="F:nucleotide binding"/>
    <property type="evidence" value="ECO:0007669"/>
    <property type="project" value="UniProtKB-KW"/>
</dbReference>
<evidence type="ECO:0000256" key="4">
    <source>
        <dbReference type="ARBA" id="ARBA00022741"/>
    </source>
</evidence>
<comment type="subunit">
    <text evidence="2 10">Homodimer.</text>
</comment>
<dbReference type="GO" id="GO:0036220">
    <property type="term" value="F:ITP diphosphatase activity"/>
    <property type="evidence" value="ECO:0007669"/>
    <property type="project" value="UniProtKB-UniRule"/>
</dbReference>
<evidence type="ECO:0000256" key="10">
    <source>
        <dbReference type="HAMAP-Rule" id="MF_01405"/>
    </source>
</evidence>
<name>F0RYR0_SPHGB</name>
<dbReference type="Gene3D" id="3.90.950.10">
    <property type="match status" value="1"/>
</dbReference>
<comment type="similarity">
    <text evidence="1 10">Belongs to the HAM1 NTPase family.</text>
</comment>
<dbReference type="EC" id="3.6.1.66" evidence="10"/>
<comment type="catalytic activity">
    <reaction evidence="10">
        <text>ITP + H2O = IMP + diphosphate + H(+)</text>
        <dbReference type="Rhea" id="RHEA:29399"/>
        <dbReference type="ChEBI" id="CHEBI:15377"/>
        <dbReference type="ChEBI" id="CHEBI:15378"/>
        <dbReference type="ChEBI" id="CHEBI:33019"/>
        <dbReference type="ChEBI" id="CHEBI:58053"/>
        <dbReference type="ChEBI" id="CHEBI:61402"/>
        <dbReference type="EC" id="3.6.1.66"/>
    </reaction>
</comment>
<gene>
    <name evidence="11" type="ordered locus">SpiBuddy_1078</name>
</gene>
<comment type="catalytic activity">
    <reaction evidence="8 10">
        <text>dITP + H2O = dIMP + diphosphate + H(+)</text>
        <dbReference type="Rhea" id="RHEA:28342"/>
        <dbReference type="ChEBI" id="CHEBI:15377"/>
        <dbReference type="ChEBI" id="CHEBI:15378"/>
        <dbReference type="ChEBI" id="CHEBI:33019"/>
        <dbReference type="ChEBI" id="CHEBI:61194"/>
        <dbReference type="ChEBI" id="CHEBI:61382"/>
        <dbReference type="EC" id="3.6.1.66"/>
    </reaction>
</comment>
<accession>F0RYR0</accession>
<dbReference type="GO" id="GO:0046872">
    <property type="term" value="F:metal ion binding"/>
    <property type="evidence" value="ECO:0007669"/>
    <property type="project" value="UniProtKB-KW"/>
</dbReference>
<sequence length="207" mass="22657">MSIFRPMNILLASNNLHKREEFSRMLSGHTLVVPSELGLHFDFEEDKATFTENALGKALALFEQAPKGFVVLADDSGLCVDALGGGPGVRTARYGMETFGRQLESAERNQFLLENLNHLQSPSERGAQFVCALALVVDTHRIFTLCESVKGSIATTSFGKGGFGYDPVFIVTEAGKTMAELSEEEKDRYSHRGCATRHLITLLGEIA</sequence>
<dbReference type="CDD" id="cd00515">
    <property type="entry name" value="HAM1"/>
    <property type="match status" value="1"/>
</dbReference>
<feature type="binding site" evidence="10">
    <location>
        <position position="44"/>
    </location>
    <ligand>
        <name>Mg(2+)</name>
        <dbReference type="ChEBI" id="CHEBI:18420"/>
    </ligand>
</feature>
<keyword evidence="4 10" id="KW-0547">Nucleotide-binding</keyword>
<dbReference type="Proteomes" id="UP000008466">
    <property type="component" value="Chromosome"/>
</dbReference>
<dbReference type="Pfam" id="PF01725">
    <property type="entry name" value="Ham1p_like"/>
    <property type="match status" value="1"/>
</dbReference>
<keyword evidence="5 10" id="KW-0378">Hydrolase</keyword>
<keyword evidence="6 10" id="KW-0460">Magnesium</keyword>
<dbReference type="SUPFAM" id="SSF52972">
    <property type="entry name" value="ITPase-like"/>
    <property type="match status" value="1"/>
</dbReference>
<dbReference type="PANTHER" id="PTHR11067:SF9">
    <property type="entry name" value="INOSINE TRIPHOSPHATE PYROPHOSPHATASE"/>
    <property type="match status" value="1"/>
</dbReference>
<comment type="cofactor">
    <cofactor evidence="10">
        <name>Mg(2+)</name>
        <dbReference type="ChEBI" id="CHEBI:18420"/>
    </cofactor>
    <text evidence="10">Binds 1 Mg(2+) ion per subunit.</text>
</comment>
<dbReference type="HOGENOM" id="CLU_082080_0_2_12"/>
<evidence type="ECO:0000256" key="9">
    <source>
        <dbReference type="ARBA" id="ARBA00052017"/>
    </source>
</evidence>
<comment type="catalytic activity">
    <reaction evidence="9 10">
        <text>XTP + H2O = XMP + diphosphate + H(+)</text>
        <dbReference type="Rhea" id="RHEA:28610"/>
        <dbReference type="ChEBI" id="CHEBI:15377"/>
        <dbReference type="ChEBI" id="CHEBI:15378"/>
        <dbReference type="ChEBI" id="CHEBI:33019"/>
        <dbReference type="ChEBI" id="CHEBI:57464"/>
        <dbReference type="ChEBI" id="CHEBI:61314"/>
        <dbReference type="EC" id="3.6.1.66"/>
    </reaction>
</comment>
<feature type="binding site" evidence="10">
    <location>
        <position position="186"/>
    </location>
    <ligand>
        <name>substrate</name>
    </ligand>
</feature>
<dbReference type="STRING" id="158189.SpiBuddy_1078"/>
<dbReference type="InterPro" id="IPR002637">
    <property type="entry name" value="RdgB/HAM1"/>
</dbReference>
<dbReference type="GO" id="GO:0017111">
    <property type="term" value="F:ribonucleoside triphosphate phosphatase activity"/>
    <property type="evidence" value="ECO:0007669"/>
    <property type="project" value="InterPro"/>
</dbReference>
<feature type="binding site" evidence="10">
    <location>
        <begin position="191"/>
        <end position="192"/>
    </location>
    <ligand>
        <name>substrate</name>
    </ligand>
</feature>
<dbReference type="KEGG" id="sbu:SpiBuddy_1078"/>
<evidence type="ECO:0000256" key="6">
    <source>
        <dbReference type="ARBA" id="ARBA00022842"/>
    </source>
</evidence>
<dbReference type="GO" id="GO:0005829">
    <property type="term" value="C:cytosol"/>
    <property type="evidence" value="ECO:0007669"/>
    <property type="project" value="TreeGrafter"/>
</dbReference>
<dbReference type="AlphaFoldDB" id="F0RYR0"/>
<evidence type="ECO:0000313" key="12">
    <source>
        <dbReference type="Proteomes" id="UP000008466"/>
    </source>
</evidence>
<feature type="binding site" evidence="10">
    <location>
        <begin position="163"/>
        <end position="166"/>
    </location>
    <ligand>
        <name>substrate</name>
    </ligand>
</feature>
<dbReference type="InterPro" id="IPR020922">
    <property type="entry name" value="dITP/XTP_pyrophosphatase"/>
</dbReference>
<dbReference type="PANTHER" id="PTHR11067">
    <property type="entry name" value="INOSINE TRIPHOSPHATE PYROPHOSPHATASE/HAM1 PROTEIN"/>
    <property type="match status" value="1"/>
</dbReference>
<dbReference type="EMBL" id="CP002541">
    <property type="protein sequence ID" value="ADY12903.1"/>
    <property type="molecule type" value="Genomic_DNA"/>
</dbReference>
<keyword evidence="12" id="KW-1185">Reference proteome</keyword>
<reference evidence="12" key="1">
    <citation type="submission" date="2011-02" db="EMBL/GenBank/DDBJ databases">
        <title>Complete sequence of Spirochaeta sp. Buddy.</title>
        <authorList>
            <person name="Lucas S."/>
            <person name="Copeland A."/>
            <person name="Lapidus A."/>
            <person name="Cheng J.-F."/>
            <person name="Goodwin L."/>
            <person name="Pitluck S."/>
            <person name="Zeytun A."/>
            <person name="Detter J.C."/>
            <person name="Han C."/>
            <person name="Tapia R."/>
            <person name="Land M."/>
            <person name="Hauser L."/>
            <person name="Kyrpides N."/>
            <person name="Ivanova N."/>
            <person name="Mikhailova N."/>
            <person name="Pagani I."/>
            <person name="Ritalahti K.M."/>
            <person name="Loeffler F.E."/>
            <person name="Woyke T."/>
        </authorList>
    </citation>
    <scope>NUCLEOTIDE SEQUENCE [LARGE SCALE GENOMIC DNA]</scope>
    <source>
        <strain evidence="12">ATCC BAA-1886 / DSM 22777 / Buddy</strain>
    </source>
</reference>
<evidence type="ECO:0000256" key="8">
    <source>
        <dbReference type="ARBA" id="ARBA00051875"/>
    </source>
</evidence>
<dbReference type="FunFam" id="3.90.950.10:FF:000001">
    <property type="entry name" value="dITP/XTP pyrophosphatase"/>
    <property type="match status" value="1"/>
</dbReference>
<dbReference type="GO" id="GO:0036222">
    <property type="term" value="F:XTP diphosphatase activity"/>
    <property type="evidence" value="ECO:0007669"/>
    <property type="project" value="UniProtKB-UniRule"/>
</dbReference>
<evidence type="ECO:0000313" key="11">
    <source>
        <dbReference type="EMBL" id="ADY12903.1"/>
    </source>
</evidence>
<feature type="active site" description="Proton acceptor" evidence="10">
    <location>
        <position position="75"/>
    </location>
</feature>
<feature type="binding site" evidence="10">
    <location>
        <position position="76"/>
    </location>
    <ligand>
        <name>substrate</name>
    </ligand>
</feature>
<keyword evidence="7 10" id="KW-0546">Nucleotide metabolism</keyword>